<evidence type="ECO:0000313" key="1">
    <source>
        <dbReference type="EMBL" id="KKK94434.1"/>
    </source>
</evidence>
<protein>
    <submittedName>
        <fullName evidence="1">Uncharacterized protein</fullName>
    </submittedName>
</protein>
<dbReference type="EMBL" id="LAZR01047345">
    <property type="protein sequence ID" value="KKK94434.1"/>
    <property type="molecule type" value="Genomic_DNA"/>
</dbReference>
<comment type="caution">
    <text evidence="1">The sequence shown here is derived from an EMBL/GenBank/DDBJ whole genome shotgun (WGS) entry which is preliminary data.</text>
</comment>
<proteinExistence type="predicted"/>
<sequence>MEHRHINTKDREWGVAVVHSIWERGSEDDIRDLIREVKKNAKAADAVRRAISHSEVYGWPTFFKLYLDKIYGRE</sequence>
<reference evidence="1" key="1">
    <citation type="journal article" date="2015" name="Nature">
        <title>Complex archaea that bridge the gap between prokaryotes and eukaryotes.</title>
        <authorList>
            <person name="Spang A."/>
            <person name="Saw J.H."/>
            <person name="Jorgensen S.L."/>
            <person name="Zaremba-Niedzwiedzka K."/>
            <person name="Martijn J."/>
            <person name="Lind A.E."/>
            <person name="van Eijk R."/>
            <person name="Schleper C."/>
            <person name="Guy L."/>
            <person name="Ettema T.J."/>
        </authorList>
    </citation>
    <scope>NUCLEOTIDE SEQUENCE</scope>
</reference>
<dbReference type="AlphaFoldDB" id="A0A0F9BVN5"/>
<accession>A0A0F9BVN5</accession>
<gene>
    <name evidence="1" type="ORF">LCGC14_2682900</name>
</gene>
<organism evidence="1">
    <name type="scientific">marine sediment metagenome</name>
    <dbReference type="NCBI Taxonomy" id="412755"/>
    <lineage>
        <taxon>unclassified sequences</taxon>
        <taxon>metagenomes</taxon>
        <taxon>ecological metagenomes</taxon>
    </lineage>
</organism>
<name>A0A0F9BVN5_9ZZZZ</name>